<dbReference type="InParanoid" id="A0A2K1KTA9"/>
<keyword evidence="1" id="KW-0472">Membrane</keyword>
<dbReference type="Proteomes" id="UP000006727">
    <property type="component" value="Chromosome 3"/>
</dbReference>
<sequence>MELDTTGCVGWINVPSSPPAVRVSPSAVTRICMCLAPQFCMCLSAVCLASVFLMRLWQTASTAFLVF</sequence>
<evidence type="ECO:0000256" key="1">
    <source>
        <dbReference type="SAM" id="Phobius"/>
    </source>
</evidence>
<name>A0A2K1KTA9_PHYPA</name>
<evidence type="ECO:0000313" key="2">
    <source>
        <dbReference type="EMBL" id="PNR56986.1"/>
    </source>
</evidence>
<dbReference type="AlphaFoldDB" id="A0A2K1KTA9"/>
<feature type="transmembrane region" description="Helical" evidence="1">
    <location>
        <begin position="27"/>
        <end position="53"/>
    </location>
</feature>
<dbReference type="Gramene" id="Pp3c3_3820V3.1">
    <property type="protein sequence ID" value="PAC:32941437.CDS.1"/>
    <property type="gene ID" value="Pp3c3_3820"/>
</dbReference>
<organism evidence="2">
    <name type="scientific">Physcomitrium patens</name>
    <name type="common">Spreading-leaved earth moss</name>
    <name type="synonym">Physcomitrella patens</name>
    <dbReference type="NCBI Taxonomy" id="3218"/>
    <lineage>
        <taxon>Eukaryota</taxon>
        <taxon>Viridiplantae</taxon>
        <taxon>Streptophyta</taxon>
        <taxon>Embryophyta</taxon>
        <taxon>Bryophyta</taxon>
        <taxon>Bryophytina</taxon>
        <taxon>Bryopsida</taxon>
        <taxon>Funariidae</taxon>
        <taxon>Funariales</taxon>
        <taxon>Funariaceae</taxon>
        <taxon>Physcomitrium</taxon>
    </lineage>
</organism>
<accession>A0A2K1KTA9</accession>
<protein>
    <submittedName>
        <fullName evidence="2 3">Uncharacterized protein</fullName>
    </submittedName>
</protein>
<reference evidence="2 4" key="2">
    <citation type="journal article" date="2018" name="Plant J.">
        <title>The Physcomitrella patens chromosome-scale assembly reveals moss genome structure and evolution.</title>
        <authorList>
            <person name="Lang D."/>
            <person name="Ullrich K.K."/>
            <person name="Murat F."/>
            <person name="Fuchs J."/>
            <person name="Jenkins J."/>
            <person name="Haas F.B."/>
            <person name="Piednoel M."/>
            <person name="Gundlach H."/>
            <person name="Van Bel M."/>
            <person name="Meyberg R."/>
            <person name="Vives C."/>
            <person name="Morata J."/>
            <person name="Symeonidi A."/>
            <person name="Hiss M."/>
            <person name="Muchero W."/>
            <person name="Kamisugi Y."/>
            <person name="Saleh O."/>
            <person name="Blanc G."/>
            <person name="Decker E.L."/>
            <person name="van Gessel N."/>
            <person name="Grimwood J."/>
            <person name="Hayes R.D."/>
            <person name="Graham S.W."/>
            <person name="Gunter L.E."/>
            <person name="McDaniel S.F."/>
            <person name="Hoernstein S.N.W."/>
            <person name="Larsson A."/>
            <person name="Li F.W."/>
            <person name="Perroud P.F."/>
            <person name="Phillips J."/>
            <person name="Ranjan P."/>
            <person name="Rokshar D.S."/>
            <person name="Rothfels C.J."/>
            <person name="Schneider L."/>
            <person name="Shu S."/>
            <person name="Stevenson D.W."/>
            <person name="Thummler F."/>
            <person name="Tillich M."/>
            <person name="Villarreal Aguilar J.C."/>
            <person name="Widiez T."/>
            <person name="Wong G.K."/>
            <person name="Wymore A."/>
            <person name="Zhang Y."/>
            <person name="Zimmer A.D."/>
            <person name="Quatrano R.S."/>
            <person name="Mayer K.F.X."/>
            <person name="Goodstein D."/>
            <person name="Casacuberta J.M."/>
            <person name="Vandepoele K."/>
            <person name="Reski R."/>
            <person name="Cuming A.C."/>
            <person name="Tuskan G.A."/>
            <person name="Maumus F."/>
            <person name="Salse J."/>
            <person name="Schmutz J."/>
            <person name="Rensing S.A."/>
        </authorList>
    </citation>
    <scope>NUCLEOTIDE SEQUENCE [LARGE SCALE GENOMIC DNA]</scope>
    <source>
        <strain evidence="3 4">cv. Gransden 2004</strain>
    </source>
</reference>
<dbReference type="EMBL" id="ABEU02000003">
    <property type="protein sequence ID" value="PNR56986.1"/>
    <property type="molecule type" value="Genomic_DNA"/>
</dbReference>
<gene>
    <name evidence="2" type="ORF">PHYPA_003979</name>
</gene>
<dbReference type="Gramene" id="Pp3c3_3820V3.2">
    <property type="protein sequence ID" value="PAC:32941438.CDS.1"/>
    <property type="gene ID" value="Pp3c3_3820"/>
</dbReference>
<evidence type="ECO:0000313" key="3">
    <source>
        <dbReference type="EnsemblPlants" id="PAC:32941437.CDS.1"/>
    </source>
</evidence>
<dbReference type="EnsemblPlants" id="Pp3c3_3820V3.2">
    <property type="protein sequence ID" value="PAC:32941438.CDS.1"/>
    <property type="gene ID" value="Pp3c3_3820"/>
</dbReference>
<evidence type="ECO:0000313" key="4">
    <source>
        <dbReference type="Proteomes" id="UP000006727"/>
    </source>
</evidence>
<dbReference type="PaxDb" id="3218-PP1S1_592V6.1"/>
<dbReference type="EnsemblPlants" id="Pp3c3_3820V3.1">
    <property type="protein sequence ID" value="PAC:32941437.CDS.1"/>
    <property type="gene ID" value="Pp3c3_3820"/>
</dbReference>
<reference evidence="2 4" key="1">
    <citation type="journal article" date="2008" name="Science">
        <title>The Physcomitrella genome reveals evolutionary insights into the conquest of land by plants.</title>
        <authorList>
            <person name="Rensing S."/>
            <person name="Lang D."/>
            <person name="Zimmer A."/>
            <person name="Terry A."/>
            <person name="Salamov A."/>
            <person name="Shapiro H."/>
            <person name="Nishiyama T."/>
            <person name="Perroud P.-F."/>
            <person name="Lindquist E."/>
            <person name="Kamisugi Y."/>
            <person name="Tanahashi T."/>
            <person name="Sakakibara K."/>
            <person name="Fujita T."/>
            <person name="Oishi K."/>
            <person name="Shin-I T."/>
            <person name="Kuroki Y."/>
            <person name="Toyoda A."/>
            <person name="Suzuki Y."/>
            <person name="Hashimoto A."/>
            <person name="Yamaguchi K."/>
            <person name="Sugano A."/>
            <person name="Kohara Y."/>
            <person name="Fujiyama A."/>
            <person name="Anterola A."/>
            <person name="Aoki S."/>
            <person name="Ashton N."/>
            <person name="Barbazuk W.B."/>
            <person name="Barker E."/>
            <person name="Bennetzen J."/>
            <person name="Bezanilla M."/>
            <person name="Blankenship R."/>
            <person name="Cho S.H."/>
            <person name="Dutcher S."/>
            <person name="Estelle M."/>
            <person name="Fawcett J.A."/>
            <person name="Gundlach H."/>
            <person name="Hanada K."/>
            <person name="Heyl A."/>
            <person name="Hicks K.A."/>
            <person name="Hugh J."/>
            <person name="Lohr M."/>
            <person name="Mayer K."/>
            <person name="Melkozernov A."/>
            <person name="Murata T."/>
            <person name="Nelson D."/>
            <person name="Pils B."/>
            <person name="Prigge M."/>
            <person name="Reiss B."/>
            <person name="Renner T."/>
            <person name="Rombauts S."/>
            <person name="Rushton P."/>
            <person name="Sanderfoot A."/>
            <person name="Schween G."/>
            <person name="Shiu S.-H."/>
            <person name="Stueber K."/>
            <person name="Theodoulou F.L."/>
            <person name="Tu H."/>
            <person name="Van de Peer Y."/>
            <person name="Verrier P.J."/>
            <person name="Waters E."/>
            <person name="Wood A."/>
            <person name="Yang L."/>
            <person name="Cove D."/>
            <person name="Cuming A."/>
            <person name="Hasebe M."/>
            <person name="Lucas S."/>
            <person name="Mishler D.B."/>
            <person name="Reski R."/>
            <person name="Grigoriev I."/>
            <person name="Quatrano R.S."/>
            <person name="Boore J.L."/>
        </authorList>
    </citation>
    <scope>NUCLEOTIDE SEQUENCE [LARGE SCALE GENOMIC DNA]</scope>
    <source>
        <strain evidence="3 4">cv. Gransden 2004</strain>
    </source>
</reference>
<proteinExistence type="predicted"/>
<keyword evidence="4" id="KW-1185">Reference proteome</keyword>
<reference evidence="3" key="3">
    <citation type="submission" date="2020-12" db="UniProtKB">
        <authorList>
            <consortium name="EnsemblPlants"/>
        </authorList>
    </citation>
    <scope>IDENTIFICATION</scope>
</reference>
<keyword evidence="1" id="KW-0812">Transmembrane</keyword>
<keyword evidence="1" id="KW-1133">Transmembrane helix</keyword>